<accession>A0ABU0DL48</accession>
<dbReference type="Proteomes" id="UP001238467">
    <property type="component" value="Unassembled WGS sequence"/>
</dbReference>
<organism evidence="1 2">
    <name type="scientific">Ancylobacter vacuolatus</name>
    <dbReference type="NCBI Taxonomy" id="223389"/>
    <lineage>
        <taxon>Bacteria</taxon>
        <taxon>Pseudomonadati</taxon>
        <taxon>Pseudomonadota</taxon>
        <taxon>Alphaproteobacteria</taxon>
        <taxon>Hyphomicrobiales</taxon>
        <taxon>Xanthobacteraceae</taxon>
        <taxon>Ancylobacter</taxon>
    </lineage>
</organism>
<keyword evidence="2" id="KW-1185">Reference proteome</keyword>
<evidence type="ECO:0000313" key="1">
    <source>
        <dbReference type="EMBL" id="MDQ0349163.1"/>
    </source>
</evidence>
<gene>
    <name evidence="1" type="ORF">J2S76_003607</name>
</gene>
<sequence>MPSRNSALQGLRLLCALVSPFSTRESLLADWPETPPWQALLAQADKHRLIPVLSVALARHGLVDRVDPELAELLAAVAAWNTERNEGFRRQMRTLSAALNAAGLQPVWLKGALTLLPPQGPAAGRQMMDLDVWLPEESAQRGAMAVLRSLGYVSDGPVESQRHYPPFFHPDEMARVELHHSVVAPYETLLSDDEAAQGVEWLDWEGLRIGRLDPLARLLCSLPQCTDPDGWWLGIAETPLVKALDLVQRVHDDFAGTVPAAFVARVRQAGWERSVRGLLTVTEAYFGLPNPLPAEPTHLRRLERFAGSPRWHYTVRAAQSFFSHGGRRILRAPWQVPAMAAVYAKRLITPDAPRER</sequence>
<dbReference type="Pfam" id="PF14907">
    <property type="entry name" value="NTP_transf_5"/>
    <property type="match status" value="1"/>
</dbReference>
<dbReference type="RefSeq" id="WP_307062629.1">
    <property type="nucleotide sequence ID" value="NZ_JAUSUH010000009.1"/>
</dbReference>
<evidence type="ECO:0008006" key="3">
    <source>
        <dbReference type="Google" id="ProtNLM"/>
    </source>
</evidence>
<dbReference type="InterPro" id="IPR039498">
    <property type="entry name" value="NTP_transf_5"/>
</dbReference>
<protein>
    <recommendedName>
        <fullName evidence="3">Nucleotidyltransferase family protein</fullName>
    </recommendedName>
</protein>
<proteinExistence type="predicted"/>
<dbReference type="EMBL" id="JAUSUH010000009">
    <property type="protein sequence ID" value="MDQ0349163.1"/>
    <property type="molecule type" value="Genomic_DNA"/>
</dbReference>
<comment type="caution">
    <text evidence="1">The sequence shown here is derived from an EMBL/GenBank/DDBJ whole genome shotgun (WGS) entry which is preliminary data.</text>
</comment>
<reference evidence="1 2" key="1">
    <citation type="submission" date="2023-07" db="EMBL/GenBank/DDBJ databases">
        <title>Genomic Encyclopedia of Type Strains, Phase IV (KMG-IV): sequencing the most valuable type-strain genomes for metagenomic binning, comparative biology and taxonomic classification.</title>
        <authorList>
            <person name="Goeker M."/>
        </authorList>
    </citation>
    <scope>NUCLEOTIDE SEQUENCE [LARGE SCALE GENOMIC DNA]</scope>
    <source>
        <strain evidence="1 2">DSM 1277</strain>
    </source>
</reference>
<evidence type="ECO:0000313" key="2">
    <source>
        <dbReference type="Proteomes" id="UP001238467"/>
    </source>
</evidence>
<name>A0ABU0DL48_9HYPH</name>